<dbReference type="Gene3D" id="3.30.1540.10">
    <property type="entry name" value="formyl-coa transferase, domain 3"/>
    <property type="match status" value="1"/>
</dbReference>
<dbReference type="OrthoDB" id="9797653at2"/>
<dbReference type="InterPro" id="IPR003673">
    <property type="entry name" value="CoA-Trfase_fam_III"/>
</dbReference>
<dbReference type="Pfam" id="PF02515">
    <property type="entry name" value="CoA_transf_3"/>
    <property type="match status" value="1"/>
</dbReference>
<comment type="caution">
    <text evidence="2">The sequence shown here is derived from an EMBL/GenBank/DDBJ whole genome shotgun (WGS) entry which is preliminary data.</text>
</comment>
<dbReference type="GO" id="GO:0008410">
    <property type="term" value="F:CoA-transferase activity"/>
    <property type="evidence" value="ECO:0007669"/>
    <property type="project" value="TreeGrafter"/>
</dbReference>
<evidence type="ECO:0000313" key="3">
    <source>
        <dbReference type="Proteomes" id="UP000481030"/>
    </source>
</evidence>
<sequence length="407" mass="46191">MKGPLSGLRVLDLTSIIMGPYCTQILGDMGADVIKVESIDGDVTRFIGPARHTGMSSTFLHLGRNKRSIVLNLKKEEGKKALFKLVETADIFVHTMRPKAIQKLGISYEEIVTVNNNLIYCGAYGFSKNGPYGDKPAYDDMIQGASGLAAAQTELSGSPQYMGTVMADKTTGLMMLNAILAALYHREKSGEGQNIEVPMFETMSAYTLIEHMYGLTFDPPLDSSFYPRVISKYRKPYQTADGYISVTIHSDKQWSNFFTLSGNTELIHDERFQDIEARTKHTDELYMMIEEIMISKKTREWLNILEKADIPVMPILKPEDLLVDPHLQQINFFEKVNHPSEGDIWNINFPVQFSKTPILIEHFAPRLGEHSKEILCEIGYSEQETIHLFEQGVSFEKLYFKENRIKH</sequence>
<reference evidence="2 3" key="1">
    <citation type="journal article" date="2016" name="Antonie Van Leeuwenhoek">
        <title>Bacillus depressus sp. nov., isolated from soil of a sunflower field.</title>
        <authorList>
            <person name="Wei X."/>
            <person name="Xin D."/>
            <person name="Xin Y."/>
            <person name="Zhang H."/>
            <person name="Wang T."/>
            <person name="Zhang J."/>
        </authorList>
    </citation>
    <scope>NUCLEOTIDE SEQUENCE [LARGE SCALE GENOMIC DNA]</scope>
    <source>
        <strain evidence="2 3">BZ1</strain>
    </source>
</reference>
<protein>
    <submittedName>
        <fullName evidence="2">CoA transferase</fullName>
    </submittedName>
</protein>
<dbReference type="Gene3D" id="3.40.50.10540">
    <property type="entry name" value="Crotonobetainyl-coa:carnitine coa-transferase, domain 1"/>
    <property type="match status" value="1"/>
</dbReference>
<keyword evidence="3" id="KW-1185">Reference proteome</keyword>
<dbReference type="InterPro" id="IPR023606">
    <property type="entry name" value="CoA-Trfase_III_dom_1_sf"/>
</dbReference>
<dbReference type="SUPFAM" id="SSF89796">
    <property type="entry name" value="CoA-transferase family III (CaiB/BaiF)"/>
    <property type="match status" value="1"/>
</dbReference>
<evidence type="ECO:0000313" key="2">
    <source>
        <dbReference type="EMBL" id="KAB2336218.1"/>
    </source>
</evidence>
<dbReference type="RefSeq" id="WP_151535021.1">
    <property type="nucleotide sequence ID" value="NZ_WBOS01000004.1"/>
</dbReference>
<name>A0A6L3VAT8_9BACI</name>
<dbReference type="Proteomes" id="UP000481030">
    <property type="component" value="Unassembled WGS sequence"/>
</dbReference>
<gene>
    <name evidence="2" type="ORF">F7731_12020</name>
</gene>
<dbReference type="PANTHER" id="PTHR48207">
    <property type="entry name" value="SUCCINATE--HYDROXYMETHYLGLUTARATE COA-TRANSFERASE"/>
    <property type="match status" value="1"/>
</dbReference>
<organism evidence="2 3">
    <name type="scientific">Cytobacillus depressus</name>
    <dbReference type="NCBI Taxonomy" id="1602942"/>
    <lineage>
        <taxon>Bacteria</taxon>
        <taxon>Bacillati</taxon>
        <taxon>Bacillota</taxon>
        <taxon>Bacilli</taxon>
        <taxon>Bacillales</taxon>
        <taxon>Bacillaceae</taxon>
        <taxon>Cytobacillus</taxon>
    </lineage>
</organism>
<dbReference type="InterPro" id="IPR050483">
    <property type="entry name" value="CoA-transferase_III_domain"/>
</dbReference>
<dbReference type="EMBL" id="WBOS01000004">
    <property type="protein sequence ID" value="KAB2336218.1"/>
    <property type="molecule type" value="Genomic_DNA"/>
</dbReference>
<dbReference type="InterPro" id="IPR044855">
    <property type="entry name" value="CoA-Trfase_III_dom3_sf"/>
</dbReference>
<dbReference type="AlphaFoldDB" id="A0A6L3VAT8"/>
<accession>A0A6L3VAT8</accession>
<proteinExistence type="predicted"/>
<evidence type="ECO:0000256" key="1">
    <source>
        <dbReference type="ARBA" id="ARBA00022679"/>
    </source>
</evidence>
<dbReference type="PANTHER" id="PTHR48207:SF4">
    <property type="entry name" value="BLL6097 PROTEIN"/>
    <property type="match status" value="1"/>
</dbReference>
<keyword evidence="1 2" id="KW-0808">Transferase</keyword>